<feature type="transmembrane region" description="Helical" evidence="1">
    <location>
        <begin position="93"/>
        <end position="113"/>
    </location>
</feature>
<dbReference type="EMBL" id="CAMPGE010018576">
    <property type="protein sequence ID" value="CAI2376982.1"/>
    <property type="molecule type" value="Genomic_DNA"/>
</dbReference>
<evidence type="ECO:0000313" key="2">
    <source>
        <dbReference type="EMBL" id="CAI2376982.1"/>
    </source>
</evidence>
<evidence type="ECO:0000256" key="1">
    <source>
        <dbReference type="SAM" id="Phobius"/>
    </source>
</evidence>
<reference evidence="2" key="1">
    <citation type="submission" date="2023-07" db="EMBL/GenBank/DDBJ databases">
        <authorList>
            <consortium name="AG Swart"/>
            <person name="Singh M."/>
            <person name="Singh A."/>
            <person name="Seah K."/>
            <person name="Emmerich C."/>
        </authorList>
    </citation>
    <scope>NUCLEOTIDE SEQUENCE</scope>
    <source>
        <strain evidence="2">DP1</strain>
    </source>
</reference>
<sequence length="277" mass="31466">MEISEANFSNVCSIISYAVTIVLMTLFIAVAVVVCIYIFKSDPTEQIPGPFECLFVGFNMNKKAGYFYTTLFLMRRSILAVSVTLISQKYVQLCVYFWTNLAHLMFICVWKPFEESIDNLIYAITDLSICILTVLYFCFISSGVNLEISSSGLQIITDVICYTILATNLLISLIYLLVSIKTIVRKISAWKKDRKYKLKKIEVNPKEIKKISNTSEVKSSVNLVQKKSDNTTSLNEGQSSIINKKESINFSGHPPKHLINLKYEESKTPPKRQLSPY</sequence>
<feature type="transmembrane region" description="Helical" evidence="1">
    <location>
        <begin position="159"/>
        <end position="178"/>
    </location>
</feature>
<dbReference type="AlphaFoldDB" id="A0AAD1XQJ6"/>
<feature type="transmembrane region" description="Helical" evidence="1">
    <location>
        <begin position="119"/>
        <end position="139"/>
    </location>
</feature>
<keyword evidence="3" id="KW-1185">Reference proteome</keyword>
<organism evidence="2 3">
    <name type="scientific">Euplotes crassus</name>
    <dbReference type="NCBI Taxonomy" id="5936"/>
    <lineage>
        <taxon>Eukaryota</taxon>
        <taxon>Sar</taxon>
        <taxon>Alveolata</taxon>
        <taxon>Ciliophora</taxon>
        <taxon>Intramacronucleata</taxon>
        <taxon>Spirotrichea</taxon>
        <taxon>Hypotrichia</taxon>
        <taxon>Euplotida</taxon>
        <taxon>Euplotidae</taxon>
        <taxon>Moneuplotes</taxon>
    </lineage>
</organism>
<gene>
    <name evidence="2" type="ORF">ECRASSUSDP1_LOCUS18361</name>
</gene>
<proteinExistence type="predicted"/>
<evidence type="ECO:0000313" key="3">
    <source>
        <dbReference type="Proteomes" id="UP001295684"/>
    </source>
</evidence>
<feature type="transmembrane region" description="Helical" evidence="1">
    <location>
        <begin position="65"/>
        <end position="86"/>
    </location>
</feature>
<feature type="transmembrane region" description="Helical" evidence="1">
    <location>
        <begin position="12"/>
        <end position="39"/>
    </location>
</feature>
<name>A0AAD1XQJ6_EUPCR</name>
<dbReference type="Proteomes" id="UP001295684">
    <property type="component" value="Unassembled WGS sequence"/>
</dbReference>
<accession>A0AAD1XQJ6</accession>
<keyword evidence="1" id="KW-0812">Transmembrane</keyword>
<keyword evidence="1" id="KW-1133">Transmembrane helix</keyword>
<protein>
    <submittedName>
        <fullName evidence="2">Uncharacterized protein</fullName>
    </submittedName>
</protein>
<keyword evidence="1" id="KW-0472">Membrane</keyword>
<comment type="caution">
    <text evidence="2">The sequence shown here is derived from an EMBL/GenBank/DDBJ whole genome shotgun (WGS) entry which is preliminary data.</text>
</comment>